<dbReference type="EC" id="4.2.1.96" evidence="3"/>
<dbReference type="Pfam" id="PF01329">
    <property type="entry name" value="Pterin_4a"/>
    <property type="match status" value="1"/>
</dbReference>
<dbReference type="CDD" id="cd00488">
    <property type="entry name" value="PCD_DCoH"/>
    <property type="match status" value="1"/>
</dbReference>
<organism evidence="5 6">
    <name type="scientific">Cohnella boryungensis</name>
    <dbReference type="NCBI Taxonomy" id="768479"/>
    <lineage>
        <taxon>Bacteria</taxon>
        <taxon>Bacillati</taxon>
        <taxon>Bacillota</taxon>
        <taxon>Bacilli</taxon>
        <taxon>Bacillales</taxon>
        <taxon>Paenibacillaceae</taxon>
        <taxon>Cohnella</taxon>
    </lineage>
</organism>
<comment type="caution">
    <text evidence="5">The sequence shown here is derived from an EMBL/GenBank/DDBJ whole genome shotgun (WGS) entry which is preliminary data.</text>
</comment>
<evidence type="ECO:0000256" key="4">
    <source>
        <dbReference type="ARBA" id="ARBA00023239"/>
    </source>
</evidence>
<comment type="catalytic activity">
    <reaction evidence="1">
        <text>(4aS,6R)-4a-hydroxy-L-erythro-5,6,7,8-tetrahydrobiopterin = (6R)-L-erythro-6,7-dihydrobiopterin + H2O</text>
        <dbReference type="Rhea" id="RHEA:11920"/>
        <dbReference type="ChEBI" id="CHEBI:15377"/>
        <dbReference type="ChEBI" id="CHEBI:15642"/>
        <dbReference type="ChEBI" id="CHEBI:43120"/>
        <dbReference type="EC" id="4.2.1.96"/>
    </reaction>
</comment>
<evidence type="ECO:0000256" key="2">
    <source>
        <dbReference type="ARBA" id="ARBA00006472"/>
    </source>
</evidence>
<sequence length="96" mass="11271">MIRFALLTEKEIREAMRRLEGWKTEEEGKWLVRTRMFPSFMEAVAFVNEVAAIAEEHNHHPLISIDYRRVTLRLTTWHSGGLTALDVRSAEAYNRL</sequence>
<dbReference type="InterPro" id="IPR001533">
    <property type="entry name" value="Pterin_deHydtase"/>
</dbReference>
<dbReference type="NCBIfam" id="NF002017">
    <property type="entry name" value="PRK00823.1-2"/>
    <property type="match status" value="1"/>
</dbReference>
<gene>
    <name evidence="5" type="ORF">ACFO1S_12130</name>
</gene>
<evidence type="ECO:0000313" key="6">
    <source>
        <dbReference type="Proteomes" id="UP001595755"/>
    </source>
</evidence>
<dbReference type="GO" id="GO:0008124">
    <property type="term" value="F:4-alpha-hydroxytetrahydrobiopterin dehydratase activity"/>
    <property type="evidence" value="ECO:0007669"/>
    <property type="project" value="UniProtKB-EC"/>
</dbReference>
<proteinExistence type="inferred from homology"/>
<protein>
    <recommendedName>
        <fullName evidence="3">4a-hydroxytetrahydrobiopterin dehydratase</fullName>
        <ecNumber evidence="3">4.2.1.96</ecNumber>
    </recommendedName>
</protein>
<keyword evidence="4 5" id="KW-0456">Lyase</keyword>
<dbReference type="Proteomes" id="UP001595755">
    <property type="component" value="Unassembled WGS sequence"/>
</dbReference>
<reference evidence="6" key="1">
    <citation type="journal article" date="2019" name="Int. J. Syst. Evol. Microbiol.">
        <title>The Global Catalogue of Microorganisms (GCM) 10K type strain sequencing project: providing services to taxonomists for standard genome sequencing and annotation.</title>
        <authorList>
            <consortium name="The Broad Institute Genomics Platform"/>
            <consortium name="The Broad Institute Genome Sequencing Center for Infectious Disease"/>
            <person name="Wu L."/>
            <person name="Ma J."/>
        </authorList>
    </citation>
    <scope>NUCLEOTIDE SEQUENCE [LARGE SCALE GENOMIC DNA]</scope>
    <source>
        <strain evidence="6">CGMCC 4.1641</strain>
    </source>
</reference>
<name>A0ABV8SB95_9BACL</name>
<dbReference type="SUPFAM" id="SSF55248">
    <property type="entry name" value="PCD-like"/>
    <property type="match status" value="1"/>
</dbReference>
<dbReference type="Gene3D" id="3.30.1360.20">
    <property type="entry name" value="Transcriptional coactivator/pterin dehydratase"/>
    <property type="match status" value="1"/>
</dbReference>
<keyword evidence="6" id="KW-1185">Reference proteome</keyword>
<dbReference type="InterPro" id="IPR036428">
    <property type="entry name" value="PCD_sf"/>
</dbReference>
<comment type="similarity">
    <text evidence="2">Belongs to the pterin-4-alpha-carbinolamine dehydratase family.</text>
</comment>
<dbReference type="RefSeq" id="WP_204604959.1">
    <property type="nucleotide sequence ID" value="NZ_JBHSED010000019.1"/>
</dbReference>
<dbReference type="EMBL" id="JBHSED010000019">
    <property type="protein sequence ID" value="MFC4304178.1"/>
    <property type="molecule type" value="Genomic_DNA"/>
</dbReference>
<dbReference type="PANTHER" id="PTHR12599">
    <property type="entry name" value="PTERIN-4-ALPHA-CARBINOLAMINE DEHYDRATASE"/>
    <property type="match status" value="1"/>
</dbReference>
<evidence type="ECO:0000256" key="1">
    <source>
        <dbReference type="ARBA" id="ARBA00001554"/>
    </source>
</evidence>
<evidence type="ECO:0000256" key="3">
    <source>
        <dbReference type="ARBA" id="ARBA00013252"/>
    </source>
</evidence>
<evidence type="ECO:0000313" key="5">
    <source>
        <dbReference type="EMBL" id="MFC4304178.1"/>
    </source>
</evidence>
<accession>A0ABV8SB95</accession>
<dbReference type="PANTHER" id="PTHR12599:SF0">
    <property type="entry name" value="PTERIN-4-ALPHA-CARBINOLAMINE DEHYDRATASE"/>
    <property type="match status" value="1"/>
</dbReference>